<feature type="compositionally biased region" description="Basic and acidic residues" evidence="9">
    <location>
        <begin position="655"/>
        <end position="666"/>
    </location>
</feature>
<dbReference type="GO" id="GO:0000428">
    <property type="term" value="C:DNA-directed RNA polymerase complex"/>
    <property type="evidence" value="ECO:0007669"/>
    <property type="project" value="UniProtKB-KW"/>
</dbReference>
<dbReference type="InterPro" id="IPR012756">
    <property type="entry name" value="DNA-dir_RpoC2_beta_pp"/>
</dbReference>
<feature type="binding site" evidence="8">
    <location>
        <position position="296"/>
    </location>
    <ligand>
        <name>Zn(2+)</name>
        <dbReference type="ChEBI" id="CHEBI:29105"/>
    </ligand>
</feature>
<keyword evidence="5 8" id="KW-0479">Metal-binding</keyword>
<evidence type="ECO:0000256" key="9">
    <source>
        <dbReference type="SAM" id="MobiDB-lite"/>
    </source>
</evidence>
<dbReference type="GO" id="GO:0006351">
    <property type="term" value="P:DNA-templated transcription"/>
    <property type="evidence" value="ECO:0007669"/>
    <property type="project" value="UniProtKB-UniRule"/>
</dbReference>
<keyword evidence="4 8" id="KW-0548">Nucleotidyltransferase</keyword>
<dbReference type="PANTHER" id="PTHR34995">
    <property type="entry name" value="DNA-DIRECTED RNA POLYMERASE SUBUNIT BETA"/>
    <property type="match status" value="1"/>
</dbReference>
<gene>
    <name evidence="8 12" type="primary">rpoC2</name>
</gene>
<evidence type="ECO:0000259" key="11">
    <source>
        <dbReference type="Pfam" id="PF05000"/>
    </source>
</evidence>
<dbReference type="Pfam" id="PF04998">
    <property type="entry name" value="RNA_pol_Rpb1_5"/>
    <property type="match status" value="2"/>
</dbReference>
<dbReference type="InterPro" id="IPR042102">
    <property type="entry name" value="RNA_pol_Rpb1_3_sf"/>
</dbReference>
<evidence type="ECO:0000256" key="6">
    <source>
        <dbReference type="ARBA" id="ARBA00022833"/>
    </source>
</evidence>
<feature type="binding site" evidence="8">
    <location>
        <position position="303"/>
    </location>
    <ligand>
        <name>Zn(2+)</name>
        <dbReference type="ChEBI" id="CHEBI:29105"/>
    </ligand>
</feature>
<proteinExistence type="inferred from homology"/>
<dbReference type="Gene3D" id="1.10.1790.20">
    <property type="match status" value="1"/>
</dbReference>
<keyword evidence="1 8" id="KW-0240">DNA-directed RNA polymerase</keyword>
<evidence type="ECO:0000256" key="8">
    <source>
        <dbReference type="HAMAP-Rule" id="MF_01324"/>
    </source>
</evidence>
<dbReference type="NCBIfam" id="TIGR02388">
    <property type="entry name" value="rpoC2_cyan"/>
    <property type="match status" value="1"/>
</dbReference>
<feature type="binding site" evidence="8">
    <location>
        <position position="220"/>
    </location>
    <ligand>
        <name>Zn(2+)</name>
        <dbReference type="ChEBI" id="CHEBI:29105"/>
    </ligand>
</feature>
<comment type="function">
    <text evidence="8">DNA-dependent RNA polymerase catalyzes the transcription of DNA into RNA using the four ribonucleoside triphosphates as substrates.</text>
</comment>
<dbReference type="Gene3D" id="1.10.150.390">
    <property type="match status" value="1"/>
</dbReference>
<evidence type="ECO:0000256" key="1">
    <source>
        <dbReference type="ARBA" id="ARBA00022478"/>
    </source>
</evidence>
<dbReference type="HAMAP" id="MF_01324">
    <property type="entry name" value="RNApol_bact_RpoC2"/>
    <property type="match status" value="1"/>
</dbReference>
<keyword evidence="6 8" id="KW-0862">Zinc</keyword>
<feature type="binding site" evidence="8">
    <location>
        <position position="306"/>
    </location>
    <ligand>
        <name>Zn(2+)</name>
        <dbReference type="ChEBI" id="CHEBI:29105"/>
    </ligand>
</feature>
<feature type="region of interest" description="Disordered" evidence="9">
    <location>
        <begin position="643"/>
        <end position="771"/>
    </location>
</feature>
<dbReference type="CDD" id="cd02655">
    <property type="entry name" value="RNAP_beta'_C"/>
    <property type="match status" value="1"/>
</dbReference>
<geneLocation type="chloroplast" evidence="12"/>
<feature type="domain" description="RNA polymerase Rpb1" evidence="10">
    <location>
        <begin position="1308"/>
        <end position="1394"/>
    </location>
</feature>
<keyword evidence="2 12" id="KW-0934">Plastid</keyword>
<evidence type="ECO:0000256" key="7">
    <source>
        <dbReference type="ARBA" id="ARBA00023163"/>
    </source>
</evidence>
<name>A0A7G6KHU6_9POAL</name>
<keyword evidence="7 8" id="KW-0804">Transcription</keyword>
<evidence type="ECO:0000259" key="10">
    <source>
        <dbReference type="Pfam" id="PF04998"/>
    </source>
</evidence>
<comment type="cofactor">
    <cofactor evidence="8">
        <name>Zn(2+)</name>
        <dbReference type="ChEBI" id="CHEBI:29105"/>
    </cofactor>
    <text evidence="8">Binds 1 Zn(2+) ion per subunit.</text>
</comment>
<dbReference type="Pfam" id="PF05000">
    <property type="entry name" value="RNA_pol_Rpb1_4"/>
    <property type="match status" value="1"/>
</dbReference>
<dbReference type="InterPro" id="IPR007081">
    <property type="entry name" value="RNA_pol_Rpb1_5"/>
</dbReference>
<evidence type="ECO:0000256" key="3">
    <source>
        <dbReference type="ARBA" id="ARBA00022679"/>
    </source>
</evidence>
<reference evidence="12" key="1">
    <citation type="journal article" date="2020" name="Ecol. Evol.">
        <title>Plastome phylogenomics and phylogenetic diversity of endangered and threatened grassland species (Poaceae) in a North American tallgrass prairie.</title>
        <authorList>
            <person name="Pischl P.H."/>
            <person name="Burke S.V."/>
            <person name="Bach E.M."/>
            <person name="Duvall M.R."/>
        </authorList>
    </citation>
    <scope>NUCLEOTIDE SEQUENCE</scope>
</reference>
<dbReference type="GO" id="GO:0003899">
    <property type="term" value="F:DNA-directed RNA polymerase activity"/>
    <property type="evidence" value="ECO:0007669"/>
    <property type="project" value="UniProtKB-UniRule"/>
</dbReference>
<evidence type="ECO:0000256" key="2">
    <source>
        <dbReference type="ARBA" id="ARBA00022640"/>
    </source>
</evidence>
<evidence type="ECO:0000256" key="5">
    <source>
        <dbReference type="ARBA" id="ARBA00022723"/>
    </source>
</evidence>
<keyword evidence="3 8" id="KW-0808">Transferase</keyword>
<evidence type="ECO:0000256" key="4">
    <source>
        <dbReference type="ARBA" id="ARBA00022695"/>
    </source>
</evidence>
<dbReference type="GO" id="GO:0003677">
    <property type="term" value="F:DNA binding"/>
    <property type="evidence" value="ECO:0007669"/>
    <property type="project" value="UniProtKB-UniRule"/>
</dbReference>
<accession>A0A7G6KHU6</accession>
<dbReference type="Gene3D" id="1.10.132.30">
    <property type="match status" value="1"/>
</dbReference>
<dbReference type="EMBL" id="MN983110">
    <property type="protein sequence ID" value="QNC66829.1"/>
    <property type="molecule type" value="Genomic_DNA"/>
</dbReference>
<dbReference type="Gene3D" id="1.10.274.100">
    <property type="entry name" value="RNA polymerase Rpb1, domain 3"/>
    <property type="match status" value="1"/>
</dbReference>
<dbReference type="InterPro" id="IPR038120">
    <property type="entry name" value="Rpb1_funnel_sf"/>
</dbReference>
<dbReference type="GO" id="GO:0008270">
    <property type="term" value="F:zinc ion binding"/>
    <property type="evidence" value="ECO:0007669"/>
    <property type="project" value="UniProtKB-UniRule"/>
</dbReference>
<dbReference type="RefSeq" id="YP_009923221.1">
    <property type="nucleotide sequence ID" value="NC_050405.1"/>
</dbReference>
<feature type="compositionally biased region" description="Basic and acidic residues" evidence="9">
    <location>
        <begin position="688"/>
        <end position="702"/>
    </location>
</feature>
<dbReference type="InterPro" id="IPR050254">
    <property type="entry name" value="RNA_pol_beta''_euk"/>
</dbReference>
<dbReference type="InterPro" id="IPR007083">
    <property type="entry name" value="RNA_pol_Rpb1_4"/>
</dbReference>
<keyword evidence="12" id="KW-0150">Chloroplast</keyword>
<dbReference type="GeneID" id="58914149"/>
<feature type="compositionally biased region" description="Acidic residues" evidence="9">
    <location>
        <begin position="720"/>
        <end position="733"/>
    </location>
</feature>
<protein>
    <recommendedName>
        <fullName evidence="8">DNA-directed RNA polymerase subunit beta''</fullName>
        <ecNumber evidence="8">2.7.7.6</ecNumber>
    </recommendedName>
    <alternativeName>
        <fullName evidence="8">PEP</fullName>
    </alternativeName>
    <alternativeName>
        <fullName evidence="8">Plastid-encoded RNA polymerase subunit beta''</fullName>
        <shortName evidence="8">RNA polymerase subunit beta''</shortName>
    </alternativeName>
</protein>
<sequence>MAERANLVFHNKEIDGTGMKRLISRLIDHFGMGYTSHILDQLKTLGFHQATTTSISLGIEDLLTIPSKGWLVQDAEQQSFLLEKHYYYGAVHAVEKLRQSVEIWYATSEYLKQEMNSNFRITDPSNPVYLMSFSGARGNASQVHQLVGMRGLMADPQGQMIDLPIQSNLREGLSLTEYIISCYGARKGVVDTAVRTADAGYLTRRLVEVVQHIIVRRRDCGTIRGISVNPQNGMTEKLFAQTLIGRVLADDIYIGSRCIAARNQDIGIGLVNRFITAFRAQPFRAQPIYIRTPFTCRSTSWICQLCYGRSPTHSDLVELGEAVGIIAGQSIGEPGTQLTLRTFHTGGVFTGGTADLVRSPSNGKIQFNENLVHPTRTRHGQPAFLCYIDLHVTIQSQDILYSMNIPSKSLILVQNDQYVKSEQVIAEIRAGTSTLHFKERVQKHIYSESDGEMHWSTDVYHAPKYQYGNFRRLPKTSHLWILSVSMCRSSIASFSLHKDQDQMNTYSFSVDGRYIFDLSMANDQVRHRLLDTFEKKDREILDYSTPDRIISNGHWNFIYPSIFQDNSDLLAKKRRNRFVIPLQYPQEQEKELISCLRISIEIPFKGVLRRNTIFAYFDDPRYRKDKKGSGIVKFRYRTLEDEYRTPEEDSEDEYETLKEDKYGIREDEYETLENEYGSPENEYGSPENEYRSLENEYRTPEKDSEDEYGSPENKYRTQEDEYGTLEEGSEDEYGNPGKGSEYKYGTLEEDSEEDSEDEYESPEEDSILKKEGLIEHRGTKEFSLKYQKEVDRFFFILQELHILPRSSSLKVLDNSIIGVDTQLTKNTRSRLGGLVRVKRKKSHTELKIFSGDIHFPEEADKILGACLIPPERQKKDFKESKKRKNWVYVQRKKILKSKEKYFVSVRPAVAYEMNEGRNLATLFPQDLLQEEDNLQLRLVNFISHENSKLTQRIYHTNSQFVRTCLVVNWEQEEKEEARAFLVEVRANDLIRYFLRIELVKSTISYTRRRYDRTSAGPIPHTRLDRANMNSFYSKAKIQSLSQHKEAVGTLLNRNKEYQSLMILSASNCSRIGLFKNLKHSNAIKESNPRIPIQQIFGPLGAIVPSISNFSSSYYLLTHNQTLLKKYMFLDNLKQTFQVLEGLKYSLIDENQRISNFDSNIMLDPFHLNCHFLHHDSWKETLAIIHLGQFICENVCLFKSPIKKSGQIFIVNMDSFVIRAAKPYLATTGATVNGHYGEILYNGDRLVTFIYEKSRSSDITQGLPKVEQIFEARSIDSLSPNLERRIEDWNERIPRILGVPWGFLIGAELTIAQSRISLVNKIQKVYRSQGVQIHNRHIEIIIRQVTSKVRVSEDGMSNVFLPGELIGLLRAERAGRALDESIYYRAILLGITRASLNTQSFISEASFQETARVLAKAALRGRIDWLKGLKENVVLGGIIPVGTGFQKFVHRSPQDKNLYFEIQKKNLFTSEMRDFLFLHTELVSSDSDVTNNFYETSQPPFNPIYTI</sequence>
<dbReference type="FunFam" id="1.10.132.30:FF:000002">
    <property type="entry name" value="DNA-directed RNA polymerase subunit beta"/>
    <property type="match status" value="1"/>
</dbReference>
<organism evidence="12">
    <name type="scientific">Glyceria septentrionalis</name>
    <dbReference type="NCBI Taxonomy" id="388684"/>
    <lineage>
        <taxon>Eukaryota</taxon>
        <taxon>Viridiplantae</taxon>
        <taxon>Streptophyta</taxon>
        <taxon>Embryophyta</taxon>
        <taxon>Tracheophyta</taxon>
        <taxon>Spermatophyta</taxon>
        <taxon>Magnoliopsida</taxon>
        <taxon>Liliopsida</taxon>
        <taxon>Poales</taxon>
        <taxon>Poaceae</taxon>
        <taxon>BOP clade</taxon>
        <taxon>Pooideae</taxon>
        <taxon>Melicodae</taxon>
        <taxon>Meliceae</taxon>
        <taxon>Glyceria</taxon>
    </lineage>
</organism>
<comment type="subcellular location">
    <subcellularLocation>
        <location evidence="8">Plastid</location>
        <location evidence="8">Chloroplast</location>
    </subcellularLocation>
</comment>
<comment type="subunit">
    <text evidence="8">In plastids the minimal PEP RNA polymerase catalytic core is composed of four subunits: alpha, beta, beta', and beta''. When a (nuclear-encoded) sigma factor is associated with the core the holoenzyme is formed, which can initiate transcription.</text>
</comment>
<dbReference type="EC" id="2.7.7.6" evidence="8"/>
<feature type="domain" description="RNA polymerase Rpb1" evidence="10">
    <location>
        <begin position="172"/>
        <end position="414"/>
    </location>
</feature>
<comment type="similarity">
    <text evidence="8">Belongs to the RNA polymerase beta' chain family. RpoC2 subfamily.</text>
</comment>
<comment type="catalytic activity">
    <reaction evidence="8">
        <text>RNA(n) + a ribonucleoside 5'-triphosphate = RNA(n+1) + diphosphate</text>
        <dbReference type="Rhea" id="RHEA:21248"/>
        <dbReference type="Rhea" id="RHEA-COMP:14527"/>
        <dbReference type="Rhea" id="RHEA-COMP:17342"/>
        <dbReference type="ChEBI" id="CHEBI:33019"/>
        <dbReference type="ChEBI" id="CHEBI:61557"/>
        <dbReference type="ChEBI" id="CHEBI:140395"/>
        <dbReference type="EC" id="2.7.7.6"/>
    </reaction>
</comment>
<feature type="compositionally biased region" description="Acidic residues" evidence="9">
    <location>
        <begin position="747"/>
        <end position="765"/>
    </location>
</feature>
<feature type="domain" description="RNA polymerase Rpb1" evidence="11">
    <location>
        <begin position="93"/>
        <end position="157"/>
    </location>
</feature>
<evidence type="ECO:0000313" key="12">
    <source>
        <dbReference type="EMBL" id="QNC66829.1"/>
    </source>
</evidence>
<dbReference type="GO" id="GO:0009507">
    <property type="term" value="C:chloroplast"/>
    <property type="evidence" value="ECO:0007669"/>
    <property type="project" value="UniProtKB-SubCell"/>
</dbReference>
<dbReference type="SUPFAM" id="SSF64484">
    <property type="entry name" value="beta and beta-prime subunits of DNA dependent RNA-polymerase"/>
    <property type="match status" value="1"/>
</dbReference>
<dbReference type="PANTHER" id="PTHR34995:SF1">
    <property type="entry name" value="DNA-DIRECTED RNA POLYMERASE SUBUNIT BETA"/>
    <property type="match status" value="1"/>
</dbReference>